<name>A0A949JEJ9_9ACTN</name>
<dbReference type="InterPro" id="IPR001387">
    <property type="entry name" value="Cro/C1-type_HTH"/>
</dbReference>
<comment type="caution">
    <text evidence="3">The sequence shown here is derived from an EMBL/GenBank/DDBJ whole genome shotgun (WGS) entry which is preliminary data.</text>
</comment>
<dbReference type="PROSITE" id="PS50943">
    <property type="entry name" value="HTH_CROC1"/>
    <property type="match status" value="1"/>
</dbReference>
<dbReference type="InterPro" id="IPR021224">
    <property type="entry name" value="DUF2690"/>
</dbReference>
<keyword evidence="4" id="KW-1185">Reference proteome</keyword>
<feature type="compositionally biased region" description="Acidic residues" evidence="1">
    <location>
        <begin position="319"/>
        <end position="333"/>
    </location>
</feature>
<reference evidence="3" key="1">
    <citation type="submission" date="2021-06" db="EMBL/GenBank/DDBJ databases">
        <title>Sequencing of actinobacteria type strains.</title>
        <authorList>
            <person name="Nguyen G.-S."/>
            <person name="Wentzel A."/>
        </authorList>
    </citation>
    <scope>NUCLEOTIDE SEQUENCE</scope>
    <source>
        <strain evidence="3">P38-E01</strain>
    </source>
</reference>
<evidence type="ECO:0000259" key="2">
    <source>
        <dbReference type="PROSITE" id="PS50943"/>
    </source>
</evidence>
<feature type="domain" description="HTH cro/C1-type" evidence="2">
    <location>
        <begin position="1"/>
        <end position="55"/>
    </location>
</feature>
<dbReference type="EMBL" id="JAELVF020000001">
    <property type="protein sequence ID" value="MBU7597523.1"/>
    <property type="molecule type" value="Genomic_DNA"/>
</dbReference>
<dbReference type="CDD" id="cd00093">
    <property type="entry name" value="HTH_XRE"/>
    <property type="match status" value="1"/>
</dbReference>
<feature type="compositionally biased region" description="Low complexity" evidence="1">
    <location>
        <begin position="334"/>
        <end position="378"/>
    </location>
</feature>
<evidence type="ECO:0000313" key="3">
    <source>
        <dbReference type="EMBL" id="MBU7597523.1"/>
    </source>
</evidence>
<dbReference type="Pfam" id="PF13560">
    <property type="entry name" value="HTH_31"/>
    <property type="match status" value="1"/>
</dbReference>
<feature type="region of interest" description="Disordered" evidence="1">
    <location>
        <begin position="70"/>
        <end position="113"/>
    </location>
</feature>
<evidence type="ECO:0000256" key="1">
    <source>
        <dbReference type="SAM" id="MobiDB-lite"/>
    </source>
</evidence>
<organism evidence="3 4">
    <name type="scientific">Streptomyces tardus</name>
    <dbReference type="NCBI Taxonomy" id="2780544"/>
    <lineage>
        <taxon>Bacteria</taxon>
        <taxon>Bacillati</taxon>
        <taxon>Actinomycetota</taxon>
        <taxon>Actinomycetes</taxon>
        <taxon>Kitasatosporales</taxon>
        <taxon>Streptomycetaceae</taxon>
        <taxon>Streptomyces</taxon>
    </lineage>
</organism>
<feature type="region of interest" description="Disordered" evidence="1">
    <location>
        <begin position="280"/>
        <end position="378"/>
    </location>
</feature>
<protein>
    <submittedName>
        <fullName evidence="3">DUF2690 domain-containing protein</fullName>
    </submittedName>
</protein>
<accession>A0A949JEJ9</accession>
<sequence length="378" mass="39188">MRELRTRSGLTLAALAERTSVSKSSWERYLNGKKFPPRTAVAAFARAVGVKPDRLLLLWDLAAQARHRAAEREADDEQLAEDGREEAAPLGPREVPGPTGYSGAELLRGGGGVREERRARRLESAVPAVLRTRRAALAGALVAVLLLGGFTVLRLSSAGDAEGNAPATSDGGPVGCVGKDCQGKNPASHGCDLDAYTAALREFDGSFIELRYSPSCRAGWARISHAEVGDIARVVPRKGSQSEERAISYDRDVFSMMMNAPYPASVRACGVKIKEGRDRPLTVCSEPGGAEPLPPPPAPSTTPEDEKPSDDPSPSGDGEATDDGEVSGEEDASGTESAGDSDASGDASDAAYGGATRDSAAYGGAARGGAARVNAGAA</sequence>
<proteinExistence type="predicted"/>
<evidence type="ECO:0000313" key="4">
    <source>
        <dbReference type="Proteomes" id="UP000694501"/>
    </source>
</evidence>
<dbReference type="AlphaFoldDB" id="A0A949JEJ9"/>
<gene>
    <name evidence="3" type="ORF">JGS22_007775</name>
</gene>
<dbReference type="Pfam" id="PF10901">
    <property type="entry name" value="DUF2690"/>
    <property type="match status" value="1"/>
</dbReference>
<dbReference type="SMART" id="SM00530">
    <property type="entry name" value="HTH_XRE"/>
    <property type="match status" value="1"/>
</dbReference>
<dbReference type="RefSeq" id="WP_216814882.1">
    <property type="nucleotide sequence ID" value="NZ_JAELVF020000001.1"/>
</dbReference>
<dbReference type="Proteomes" id="UP000694501">
    <property type="component" value="Unassembled WGS sequence"/>
</dbReference>